<evidence type="ECO:0000313" key="2">
    <source>
        <dbReference type="Proteomes" id="UP000692954"/>
    </source>
</evidence>
<comment type="caution">
    <text evidence="1">The sequence shown here is derived from an EMBL/GenBank/DDBJ whole genome shotgun (WGS) entry which is preliminary data.</text>
</comment>
<evidence type="ECO:0000313" key="1">
    <source>
        <dbReference type="EMBL" id="CAD8130771.1"/>
    </source>
</evidence>
<keyword evidence="2" id="KW-1185">Reference proteome</keyword>
<organism evidence="1 2">
    <name type="scientific">Paramecium sonneborni</name>
    <dbReference type="NCBI Taxonomy" id="65129"/>
    <lineage>
        <taxon>Eukaryota</taxon>
        <taxon>Sar</taxon>
        <taxon>Alveolata</taxon>
        <taxon>Ciliophora</taxon>
        <taxon>Intramacronucleata</taxon>
        <taxon>Oligohymenophorea</taxon>
        <taxon>Peniculida</taxon>
        <taxon>Parameciidae</taxon>
        <taxon>Paramecium</taxon>
    </lineage>
</organism>
<dbReference type="Proteomes" id="UP000692954">
    <property type="component" value="Unassembled WGS sequence"/>
</dbReference>
<protein>
    <submittedName>
        <fullName evidence="1">Uncharacterized protein</fullName>
    </submittedName>
</protein>
<sequence length="35" mass="3904">MAALTECEVEIVPMRGGKDAILKNLLQEVESMKQQ</sequence>
<dbReference type="EMBL" id="CAJJDN010000327">
    <property type="protein sequence ID" value="CAD8130771.1"/>
    <property type="molecule type" value="Genomic_DNA"/>
</dbReference>
<name>A0A8S1RPT9_9CILI</name>
<accession>A0A8S1RPT9</accession>
<proteinExistence type="predicted"/>
<dbReference type="AlphaFoldDB" id="A0A8S1RPT9"/>
<gene>
    <name evidence="1" type="ORF">PSON_ATCC_30995.1.T3270002</name>
</gene>
<reference evidence="1" key="1">
    <citation type="submission" date="2021-01" db="EMBL/GenBank/DDBJ databases">
        <authorList>
            <consortium name="Genoscope - CEA"/>
            <person name="William W."/>
        </authorList>
    </citation>
    <scope>NUCLEOTIDE SEQUENCE</scope>
</reference>